<feature type="domain" description="ABC transporter" evidence="11">
    <location>
        <begin position="771"/>
        <end position="1013"/>
    </location>
</feature>
<evidence type="ECO:0000256" key="7">
    <source>
        <dbReference type="ARBA" id="ARBA00022989"/>
    </source>
</evidence>
<dbReference type="SMART" id="SM00382">
    <property type="entry name" value="AAA"/>
    <property type="match status" value="2"/>
</dbReference>
<keyword evidence="3" id="KW-0813">Transport</keyword>
<evidence type="ECO:0000259" key="11">
    <source>
        <dbReference type="PROSITE" id="PS50893"/>
    </source>
</evidence>
<comment type="similarity">
    <text evidence="2">Belongs to the ABC transporter superfamily. ABCA family.</text>
</comment>
<dbReference type="Pfam" id="PF12698">
    <property type="entry name" value="ABC2_membrane_3"/>
    <property type="match status" value="2"/>
</dbReference>
<feature type="transmembrane region" description="Helical" evidence="10">
    <location>
        <begin position="562"/>
        <end position="581"/>
    </location>
</feature>
<comment type="caution">
    <text evidence="12">The sequence shown here is derived from an EMBL/GenBank/DDBJ whole genome shotgun (WGS) entry which is preliminary data.</text>
</comment>
<feature type="transmembrane region" description="Helical" evidence="10">
    <location>
        <begin position="452"/>
        <end position="474"/>
    </location>
</feature>
<keyword evidence="6" id="KW-0067">ATP-binding</keyword>
<protein>
    <recommendedName>
        <fullName evidence="11">ABC transporter domain-containing protein</fullName>
    </recommendedName>
</protein>
<feature type="domain" description="ABC transporter" evidence="11">
    <location>
        <begin position="1612"/>
        <end position="1855"/>
    </location>
</feature>
<dbReference type="GO" id="GO:0005524">
    <property type="term" value="F:ATP binding"/>
    <property type="evidence" value="ECO:0007669"/>
    <property type="project" value="UniProtKB-KW"/>
</dbReference>
<dbReference type="CDD" id="cd03263">
    <property type="entry name" value="ABC_subfamily_A"/>
    <property type="match status" value="2"/>
</dbReference>
<keyword evidence="13" id="KW-1185">Reference proteome</keyword>
<dbReference type="Pfam" id="PF00005">
    <property type="entry name" value="ABC_tran"/>
    <property type="match status" value="2"/>
</dbReference>
<sequence>MWVWWLLVGSAFAECDFRREAGDVLGSEYDEEKSWGGFSAPECAELRCNSETQALWLLRRSESLSVSRDDTMKVHIITERSYCMMLLVDGKYARFGRGEARERNERFGFGEKVYDDWEDVDWEANNTVGLENYEDCLSYCDTTCEELSARDDEETFEALYASIAVDPNDAPSVCFADRGNKNLRYFTDAFWVYTVFGALLLFVPCTLACCASLPCCFLYPQLMRLRNMFDELFPRLARALGFCCSQPTALLLGCGRCECCRECCAFCGPTRRAEAQVAQDGEPPPPEAVVTAQPSSVEMSEIGGVIDKQQQQQQQQQQGPPKATKPASLWTQFKLLMWQIFTMKMRDSSAIMKQVFYPALFFTALWLLYVVMGVTGFGNRWNKQNANWDRKDGDTRDYERGQILSYGLLEAFCSQIAFVFVMQHVIVGLVVEHHAKLLEAARMAGLRDASYWVAHFVADGVIVGFVAAFLIAVVATGFGAGGLFRFAGFADSPFGMLLALHWVYLVALVAFCFAATVLIPSALIASLFSVLVQIAALVLYWLCAPDNNGKLGSIFEVSPVVQRWWAVVPQFAYATIITSFLSNRERFCRIAASIPGTNETFSGDKYACSWDDDDEYELDYDDAKRKYRDALSDWLDSNDAECGSDGTAAAYSYSYATGGVLADCSVVGPWSEYPSFFDDSRPRDAWTASLFGMLLLDIVIYLVLAWYLNQIVPWSEYGTPKPWYFIFLPSFWCECFGLKSGDDDVATSTNNDQDSTRDVVDAGDDRVEPRTHLEDVVVTVSHLHKTFGRDFKAVNGVAFDVARSEIFCLLGHNGAGKTTTIACLTGLLTPDRRGETAANVFGQNIFTADGMRHLRATLGVCPQHDILYPLLTLKEHIMFFSRLKGKSIPAASRDADNLLQVFHLADRAAHLGNELSGGQKRKLSTSIALAGSSRFIVLDEPTAGMDPVARRELWTLLRSVRKDRAMLLTTHHMDEAEVLGDRIAVMVAGRVAANGSVQYLKHKFSPFLIETAAATTTTTKDSTAAAAAYRLEVDLGPEGDARDVDALVLSSPGSSLVAARATSSKSDETSSSAAVLYNIMLSSDADLKRLSEICRALDGADALAISRYAILTTTLEDVFLQVGKSAEIHNVAKEDHGEAAVTVLKQRSSRQLSRVGKDLEAAGGEQEEAAAAAAKKTFGAVASQTAAIFALRANLSARSIRALATIFVPAIVAVLITALAKDGVIDSKNSWSELSNVIVALLVVGSYVVVPGLVALPLVQERALRLRNLLTISGCDARAFWIGTLASDVSLVLASVAVTLVAIAASGMAYRVRDDEYAVVYAENTTVPIDLVRSKEYDRRLWATDVGWIWVLMPMFAFSLVALSHLVSFGFAEPMACAGAFPVINLVGFILGPMMFVMCFFLIFGGGFESTDAIQIVNWNFQEVIGAFGWLAATISPIGNLLVFLFRVTNLNFLPRNQQDQKADPTWPYYWACLLLLVLQLVVFEGLAYLKDRIETRPLRFVKSKFSKKRREKLDPDVRKERDRVLALVEGNAETTTTLLEDDVAGDAPDEPLLRGGVDGRARGCFGRCVTPVLEFLDDARIALENKLPSSDRPPDFKPGIAEEETPGLAVVELRKIFPPKRYGALAVEAVQNVTFGVSPGECFGLLGSNGAGKTTTMSMAARQLEPTSGDAKVVGVSTLTNFARASVNLSVVNQMNTLWESLSCLNHVVLFARLRMSARDDDAVTTTTKEAIDELARATLAAVELDKHALKLAGRLSGGMKRKLCCATALVADPKVVMLDEPSAGLDPVSQRNLWNLIQATMKGRSVVLTTHSMLEADVLCDRIAIMTYGQIKCLGTPSHLKARYTSGYDLVLKLDDSYFARRNVSHDASEEDEDNKAERPARSFEEAKLRVDDFIDRAFSDHDSKPRLVGADAGTLTYELGSGGEKARLDGLLARAFETFDAATRAALGVAEFVVNPASMEKVFLNIVAESEDAKEKQLQAAQLGRRVASQLEDDDDDDDRDEDALDVHNVKFSEPTKCGCSQWAHRMLLRWHCALCCGCCLYSAFGIFGALPWFFTGLYVCFLSFVSCGTNIVCINMCFQKDNET</sequence>
<feature type="compositionally biased region" description="Low complexity" evidence="9">
    <location>
        <begin position="309"/>
        <end position="318"/>
    </location>
</feature>
<evidence type="ECO:0000256" key="8">
    <source>
        <dbReference type="ARBA" id="ARBA00023136"/>
    </source>
</evidence>
<feature type="transmembrane region" description="Helical" evidence="10">
    <location>
        <begin position="2060"/>
        <end position="2082"/>
    </location>
</feature>
<evidence type="ECO:0000313" key="13">
    <source>
        <dbReference type="Proteomes" id="UP001230188"/>
    </source>
</evidence>
<reference evidence="12" key="1">
    <citation type="submission" date="2023-01" db="EMBL/GenBank/DDBJ databases">
        <title>Metagenome sequencing of chrysophaentin producing Chrysophaeum taylorii.</title>
        <authorList>
            <person name="Davison J."/>
            <person name="Bewley C."/>
        </authorList>
    </citation>
    <scope>NUCLEOTIDE SEQUENCE</scope>
    <source>
        <strain evidence="12">NIES-1699</strain>
    </source>
</reference>
<keyword evidence="5" id="KW-0547">Nucleotide-binding</keyword>
<evidence type="ECO:0000313" key="12">
    <source>
        <dbReference type="EMBL" id="KAJ8600222.1"/>
    </source>
</evidence>
<feature type="transmembrane region" description="Helical" evidence="10">
    <location>
        <begin position="1469"/>
        <end position="1490"/>
    </location>
</feature>
<evidence type="ECO:0000256" key="10">
    <source>
        <dbReference type="SAM" id="Phobius"/>
    </source>
</evidence>
<dbReference type="InterPro" id="IPR003439">
    <property type="entry name" value="ABC_transporter-like_ATP-bd"/>
</dbReference>
<dbReference type="PANTHER" id="PTHR19229">
    <property type="entry name" value="ATP-BINDING CASSETTE TRANSPORTER SUBFAMILY A ABCA"/>
    <property type="match status" value="1"/>
</dbReference>
<feature type="transmembrane region" description="Helical" evidence="10">
    <location>
        <begin position="685"/>
        <end position="708"/>
    </location>
</feature>
<feature type="transmembrane region" description="Helical" evidence="10">
    <location>
        <begin position="1348"/>
        <end position="1371"/>
    </location>
</feature>
<evidence type="ECO:0000256" key="1">
    <source>
        <dbReference type="ARBA" id="ARBA00004141"/>
    </source>
</evidence>
<feature type="region of interest" description="Disordered" evidence="9">
    <location>
        <begin position="307"/>
        <end position="326"/>
    </location>
</feature>
<feature type="transmembrane region" description="Helical" evidence="10">
    <location>
        <begin position="1279"/>
        <end position="1303"/>
    </location>
</feature>
<dbReference type="Proteomes" id="UP001230188">
    <property type="component" value="Unassembled WGS sequence"/>
</dbReference>
<gene>
    <name evidence="12" type="ORF">CTAYLR_001942</name>
</gene>
<dbReference type="InterPro" id="IPR027417">
    <property type="entry name" value="P-loop_NTPase"/>
</dbReference>
<dbReference type="GO" id="GO:0140359">
    <property type="term" value="F:ABC-type transporter activity"/>
    <property type="evidence" value="ECO:0007669"/>
    <property type="project" value="InterPro"/>
</dbReference>
<feature type="transmembrane region" description="Helical" evidence="10">
    <location>
        <begin position="1383"/>
        <end position="1404"/>
    </location>
</feature>
<feature type="transmembrane region" description="Helical" evidence="10">
    <location>
        <begin position="1202"/>
        <end position="1225"/>
    </location>
</feature>
<comment type="subcellular location">
    <subcellularLocation>
        <location evidence="1">Membrane</location>
        <topology evidence="1">Multi-pass membrane protein</topology>
    </subcellularLocation>
</comment>
<dbReference type="InterPro" id="IPR013525">
    <property type="entry name" value="ABC2_TM"/>
</dbReference>
<feature type="transmembrane region" description="Helical" evidence="10">
    <location>
        <begin position="522"/>
        <end position="542"/>
    </location>
</feature>
<dbReference type="GO" id="GO:0016020">
    <property type="term" value="C:membrane"/>
    <property type="evidence" value="ECO:0007669"/>
    <property type="project" value="UniProtKB-SubCell"/>
</dbReference>
<evidence type="ECO:0000256" key="2">
    <source>
        <dbReference type="ARBA" id="ARBA00008869"/>
    </source>
</evidence>
<keyword evidence="4 10" id="KW-0812">Transmembrane</keyword>
<dbReference type="SUPFAM" id="SSF52540">
    <property type="entry name" value="P-loop containing nucleoside triphosphate hydrolases"/>
    <property type="match status" value="2"/>
</dbReference>
<evidence type="ECO:0000256" key="9">
    <source>
        <dbReference type="SAM" id="MobiDB-lite"/>
    </source>
</evidence>
<name>A0AAD7XGB0_9STRA</name>
<feature type="transmembrane region" description="Helical" evidence="10">
    <location>
        <begin position="355"/>
        <end position="378"/>
    </location>
</feature>
<evidence type="ECO:0000256" key="3">
    <source>
        <dbReference type="ARBA" id="ARBA00022448"/>
    </source>
</evidence>
<feature type="transmembrane region" description="Helical" evidence="10">
    <location>
        <begin position="494"/>
        <end position="515"/>
    </location>
</feature>
<dbReference type="InterPro" id="IPR003593">
    <property type="entry name" value="AAA+_ATPase"/>
</dbReference>
<feature type="transmembrane region" description="Helical" evidence="10">
    <location>
        <begin position="1424"/>
        <end position="1449"/>
    </location>
</feature>
<keyword evidence="7 10" id="KW-1133">Transmembrane helix</keyword>
<dbReference type="Gene3D" id="3.40.50.300">
    <property type="entry name" value="P-loop containing nucleotide triphosphate hydrolases"/>
    <property type="match status" value="2"/>
</dbReference>
<feature type="transmembrane region" description="Helical" evidence="10">
    <location>
        <begin position="1237"/>
        <end position="1259"/>
    </location>
</feature>
<dbReference type="InterPro" id="IPR026082">
    <property type="entry name" value="ABCA"/>
</dbReference>
<feature type="transmembrane region" description="Helical" evidence="10">
    <location>
        <begin position="2034"/>
        <end position="2054"/>
    </location>
</feature>
<evidence type="ECO:0000256" key="5">
    <source>
        <dbReference type="ARBA" id="ARBA00022741"/>
    </source>
</evidence>
<proteinExistence type="inferred from homology"/>
<keyword evidence="8 10" id="KW-0472">Membrane</keyword>
<organism evidence="12 13">
    <name type="scientific">Chrysophaeum taylorii</name>
    <dbReference type="NCBI Taxonomy" id="2483200"/>
    <lineage>
        <taxon>Eukaryota</taxon>
        <taxon>Sar</taxon>
        <taxon>Stramenopiles</taxon>
        <taxon>Ochrophyta</taxon>
        <taxon>Pelagophyceae</taxon>
        <taxon>Pelagomonadales</taxon>
        <taxon>Pelagomonadaceae</taxon>
        <taxon>Chrysophaeum</taxon>
    </lineage>
</organism>
<accession>A0AAD7XGB0</accession>
<dbReference type="FunFam" id="3.40.50.300:FF:000335">
    <property type="entry name" value="ATP binding cassette subfamily A member 5"/>
    <property type="match status" value="1"/>
</dbReference>
<feature type="transmembrane region" description="Helical" evidence="10">
    <location>
        <begin position="403"/>
        <end position="431"/>
    </location>
</feature>
<dbReference type="FunFam" id="3.40.50.300:FF:002275">
    <property type="entry name" value="ATP-binding cassette, subfamily A (ABC1), member 16"/>
    <property type="match status" value="1"/>
</dbReference>
<dbReference type="GO" id="GO:0016887">
    <property type="term" value="F:ATP hydrolysis activity"/>
    <property type="evidence" value="ECO:0007669"/>
    <property type="project" value="InterPro"/>
</dbReference>
<dbReference type="PROSITE" id="PS50893">
    <property type="entry name" value="ABC_TRANSPORTER_2"/>
    <property type="match status" value="2"/>
</dbReference>
<evidence type="ECO:0000256" key="4">
    <source>
        <dbReference type="ARBA" id="ARBA00022692"/>
    </source>
</evidence>
<evidence type="ECO:0000256" key="6">
    <source>
        <dbReference type="ARBA" id="ARBA00022840"/>
    </source>
</evidence>
<dbReference type="EMBL" id="JAQMWT010000526">
    <property type="protein sequence ID" value="KAJ8600222.1"/>
    <property type="molecule type" value="Genomic_DNA"/>
</dbReference>
<feature type="transmembrane region" description="Helical" evidence="10">
    <location>
        <begin position="190"/>
        <end position="219"/>
    </location>
</feature>